<keyword evidence="2" id="KW-1185">Reference proteome</keyword>
<evidence type="ECO:0000313" key="1">
    <source>
        <dbReference type="EMBL" id="CAD7085049.1"/>
    </source>
</evidence>
<evidence type="ECO:0000313" key="2">
    <source>
        <dbReference type="Proteomes" id="UP000594454"/>
    </source>
</evidence>
<gene>
    <name evidence="1" type="ORF">HERILL_LOCUS7915</name>
</gene>
<organism evidence="1 2">
    <name type="scientific">Hermetia illucens</name>
    <name type="common">Black soldier fly</name>
    <dbReference type="NCBI Taxonomy" id="343691"/>
    <lineage>
        <taxon>Eukaryota</taxon>
        <taxon>Metazoa</taxon>
        <taxon>Ecdysozoa</taxon>
        <taxon>Arthropoda</taxon>
        <taxon>Hexapoda</taxon>
        <taxon>Insecta</taxon>
        <taxon>Pterygota</taxon>
        <taxon>Neoptera</taxon>
        <taxon>Endopterygota</taxon>
        <taxon>Diptera</taxon>
        <taxon>Brachycera</taxon>
        <taxon>Stratiomyomorpha</taxon>
        <taxon>Stratiomyidae</taxon>
        <taxon>Hermetiinae</taxon>
        <taxon>Hermetia</taxon>
    </lineage>
</organism>
<dbReference type="EMBL" id="LR899011">
    <property type="protein sequence ID" value="CAD7085049.1"/>
    <property type="molecule type" value="Genomic_DNA"/>
</dbReference>
<dbReference type="InParanoid" id="A0A7R8UQB1"/>
<accession>A0A7R8UQB1</accession>
<protein>
    <submittedName>
        <fullName evidence="1">Uncharacterized protein</fullName>
    </submittedName>
</protein>
<name>A0A7R8UQB1_HERIL</name>
<reference evidence="1 2" key="1">
    <citation type="submission" date="2020-11" db="EMBL/GenBank/DDBJ databases">
        <authorList>
            <person name="Wallbank WR R."/>
            <person name="Pardo Diaz C."/>
            <person name="Kozak K."/>
            <person name="Martin S."/>
            <person name="Jiggins C."/>
            <person name="Moest M."/>
            <person name="Warren A I."/>
            <person name="Generalovic N T."/>
            <person name="Byers J.R.P. K."/>
            <person name="Montejo-Kovacevich G."/>
            <person name="Yen C E."/>
        </authorList>
    </citation>
    <scope>NUCLEOTIDE SEQUENCE [LARGE SCALE GENOMIC DNA]</scope>
</reference>
<sequence>MIKNWLPRFVFPETNDDPQNYTDNIDDEGPLHSTNLLIEQLDVDSNYKEDYVNIDNNVVIEDSALQIEDIISTVTCIPKDADKSENDEEMALNEIKYL</sequence>
<proteinExistence type="predicted"/>
<dbReference type="AlphaFoldDB" id="A0A7R8UQB1"/>
<dbReference type="Proteomes" id="UP000594454">
    <property type="component" value="Chromosome 3"/>
</dbReference>